<evidence type="ECO:0000313" key="3">
    <source>
        <dbReference type="Proteomes" id="UP001306510"/>
    </source>
</evidence>
<organism evidence="2 3">
    <name type="scientific">Enterobacter vonholyi</name>
    <dbReference type="NCBI Taxonomy" id="2797505"/>
    <lineage>
        <taxon>Bacteria</taxon>
        <taxon>Pseudomonadati</taxon>
        <taxon>Pseudomonadota</taxon>
        <taxon>Gammaproteobacteria</taxon>
        <taxon>Enterobacterales</taxon>
        <taxon>Enterobacteriaceae</taxon>
        <taxon>Enterobacter</taxon>
    </lineage>
</organism>
<gene>
    <name evidence="2" type="ORF">MXM28_21405</name>
</gene>
<comment type="caution">
    <text evidence="2">The sequence shown here is derived from an EMBL/GenBank/DDBJ whole genome shotgun (WGS) entry which is preliminary data.</text>
</comment>
<evidence type="ECO:0000313" key="2">
    <source>
        <dbReference type="EMBL" id="MEB6412234.1"/>
    </source>
</evidence>
<name>A0ABU6E7M8_9ENTR</name>
<reference evidence="2 3" key="1">
    <citation type="submission" date="2022-04" db="EMBL/GenBank/DDBJ databases">
        <title>Whole genome surviellance of AMR bacteria from Assam, India: One Health Study.</title>
        <authorList>
            <person name="Mendem S.K."/>
            <person name="Rakshit O."/>
            <person name="Murugesan D."/>
            <person name="Shome R."/>
            <person name="Raisen C."/>
            <person name="Holmes M.A."/>
            <person name="Saikia K."/>
            <person name="Shome B.R."/>
        </authorList>
    </citation>
    <scope>NUCLEOTIDE SEQUENCE [LARGE SCALE GENOMIC DNA]</scope>
    <source>
        <strain evidence="2 3">MGG-11lp</strain>
    </source>
</reference>
<evidence type="ECO:0000256" key="1">
    <source>
        <dbReference type="SAM" id="MobiDB-lite"/>
    </source>
</evidence>
<accession>A0ABU6E7M8</accession>
<proteinExistence type="predicted"/>
<dbReference type="EMBL" id="JALLMC010000011">
    <property type="protein sequence ID" value="MEB6412234.1"/>
    <property type="molecule type" value="Genomic_DNA"/>
</dbReference>
<feature type="region of interest" description="Disordered" evidence="1">
    <location>
        <begin position="164"/>
        <end position="190"/>
    </location>
</feature>
<protein>
    <submittedName>
        <fullName evidence="2">Replication protein repL</fullName>
    </submittedName>
</protein>
<dbReference type="RefSeq" id="WP_325848919.1">
    <property type="nucleotide sequence ID" value="NZ_JALLMC010000011.1"/>
</dbReference>
<dbReference type="Proteomes" id="UP001306510">
    <property type="component" value="Unassembled WGS sequence"/>
</dbReference>
<keyword evidence="3" id="KW-1185">Reference proteome</keyword>
<sequence>MSLAYGRGLSAFDLNIGFYMSRATNSAAFNGYELAFVVGHSRLSRSTGHILAQCANLAACTSDYFIHKSHRSIAEETGYSVSTVLRAFREAVSRGFLSCTVVVDERTNARKANLYRFTPGFLAFVSRVKEKLISAGLKISSPVRKLKQLVDQVFALCPPCQNEHPSPCQNDRAKNKRTPSRTTKRDIQGKSKMLSPVVTSKQLWHAIAASKAAAANKRTHLVNQYRNQQREVIERLARKYAYLQHKRDKDLPGISDFSDEPRTGRLKDAIDTLARIRRFRSRE</sequence>